<dbReference type="PANTHER" id="PTHR42695:SF5">
    <property type="entry name" value="GLUTAMINE AMIDOTRANSFERASE YLR126C-RELATED"/>
    <property type="match status" value="1"/>
</dbReference>
<dbReference type="Pfam" id="PF00117">
    <property type="entry name" value="GATase"/>
    <property type="match status" value="1"/>
</dbReference>
<keyword evidence="2" id="KW-0315">Glutamine amidotransferase</keyword>
<dbReference type="CDD" id="cd01741">
    <property type="entry name" value="GATase1_1"/>
    <property type="match status" value="1"/>
</dbReference>
<keyword evidence="3" id="KW-1185">Reference proteome</keyword>
<dbReference type="EMBL" id="CP100355">
    <property type="protein sequence ID" value="UTF52668.1"/>
    <property type="molecule type" value="Genomic_DNA"/>
</dbReference>
<evidence type="ECO:0000313" key="2">
    <source>
        <dbReference type="EMBL" id="UTF52668.1"/>
    </source>
</evidence>
<dbReference type="Proteomes" id="UP001056855">
    <property type="component" value="Chromosome"/>
</dbReference>
<dbReference type="KEGG" id="sawl:NGM29_12850"/>
<name>A0A9E7N962_9EURY</name>
<dbReference type="PANTHER" id="PTHR42695">
    <property type="entry name" value="GLUTAMINE AMIDOTRANSFERASE YLR126C-RELATED"/>
    <property type="match status" value="1"/>
</dbReference>
<proteinExistence type="predicted"/>
<dbReference type="GeneID" id="73290950"/>
<reference evidence="2" key="1">
    <citation type="submission" date="2022-06" db="EMBL/GenBank/DDBJ databases">
        <title>Diverse halophilic archaea isolated from saline environments.</title>
        <authorList>
            <person name="Cui H.-L."/>
        </authorList>
    </citation>
    <scope>NUCLEOTIDE SEQUENCE</scope>
    <source>
        <strain evidence="2">WLHS1</strain>
    </source>
</reference>
<protein>
    <submittedName>
        <fullName evidence="2">Type 1 glutamine amidotransferase</fullName>
    </submittedName>
</protein>
<accession>A0A9E7N962</accession>
<dbReference type="AlphaFoldDB" id="A0A9E7N962"/>
<evidence type="ECO:0000313" key="3">
    <source>
        <dbReference type="Proteomes" id="UP001056855"/>
    </source>
</evidence>
<sequence length="230" mass="26143">MRLACIQPPNRFDYGTAIQRIVTDRFPDVEFRVLDPRRDRLHPIVTADAVIITGSHARINRRPPFLVHLEDAIRAAIAEAIPILGVCFGHQVLASVLGGTIETLPERSAGFEDIDLTTAGSNHDLFAGFDHTITSFCWHRDHVREPLLDARVLATNRTGVQAFESTRAPAFGIQFHPEFDQSMVETILRDRLASDRCRQQFSRSVTPDQYTKAQESRRLYTRFLEQYVVD</sequence>
<dbReference type="InterPro" id="IPR044992">
    <property type="entry name" value="ChyE-like"/>
</dbReference>
<dbReference type="InterPro" id="IPR029062">
    <property type="entry name" value="Class_I_gatase-like"/>
</dbReference>
<dbReference type="PRINTS" id="PR00096">
    <property type="entry name" value="GATASE"/>
</dbReference>
<organism evidence="2 3">
    <name type="scientific">Natronosalvus rutilus</name>
    <dbReference type="NCBI Taxonomy" id="2953753"/>
    <lineage>
        <taxon>Archaea</taxon>
        <taxon>Methanobacteriati</taxon>
        <taxon>Methanobacteriota</taxon>
        <taxon>Stenosarchaea group</taxon>
        <taxon>Halobacteria</taxon>
        <taxon>Halobacteriales</taxon>
        <taxon>Natrialbaceae</taxon>
        <taxon>Natronosalvus</taxon>
    </lineage>
</organism>
<dbReference type="RefSeq" id="WP_254156670.1">
    <property type="nucleotide sequence ID" value="NZ_CP100355.1"/>
</dbReference>
<dbReference type="PROSITE" id="PS51273">
    <property type="entry name" value="GATASE_TYPE_1"/>
    <property type="match status" value="1"/>
</dbReference>
<feature type="domain" description="Glutamine amidotransferase" evidence="1">
    <location>
        <begin position="45"/>
        <end position="183"/>
    </location>
</feature>
<gene>
    <name evidence="2" type="ORF">NGM29_12850</name>
</gene>
<dbReference type="SUPFAM" id="SSF52317">
    <property type="entry name" value="Class I glutamine amidotransferase-like"/>
    <property type="match status" value="1"/>
</dbReference>
<dbReference type="InterPro" id="IPR017926">
    <property type="entry name" value="GATASE"/>
</dbReference>
<dbReference type="GO" id="GO:0005829">
    <property type="term" value="C:cytosol"/>
    <property type="evidence" value="ECO:0007669"/>
    <property type="project" value="TreeGrafter"/>
</dbReference>
<dbReference type="Gene3D" id="3.40.50.880">
    <property type="match status" value="1"/>
</dbReference>
<evidence type="ECO:0000259" key="1">
    <source>
        <dbReference type="Pfam" id="PF00117"/>
    </source>
</evidence>